<dbReference type="SUPFAM" id="SSF53850">
    <property type="entry name" value="Periplasmic binding protein-like II"/>
    <property type="match status" value="1"/>
</dbReference>
<dbReference type="RefSeq" id="WP_255923370.1">
    <property type="nucleotide sequence ID" value="NZ_JANFNG010000033.1"/>
</dbReference>
<name>A0ABT1Q314_9ACTN</name>
<evidence type="ECO:0000313" key="1">
    <source>
        <dbReference type="EMBL" id="MCQ4084311.1"/>
    </source>
</evidence>
<protein>
    <recommendedName>
        <fullName evidence="3">Sugar ABC transporter substrate-binding protein</fullName>
    </recommendedName>
</protein>
<dbReference type="Gene3D" id="3.40.190.10">
    <property type="entry name" value="Periplasmic binding protein-like II"/>
    <property type="match status" value="2"/>
</dbReference>
<keyword evidence="2" id="KW-1185">Reference proteome</keyword>
<sequence length="500" mass="55022">MKLPTYVPAKAAPPDLPGNVQGLDPAYLHYPTDLVQSVATPPGDGEPITALTETFTTPPPDMSRNAYWQTLNKALGSDFQMDIATDAGDGYPAKFNTVIAGGTIPDLVWFPPNQFLQHVPELLEAKFHDLTPYLSGDAVKAYPNLANLPTYAWQTAVVNGKIWGVAVAYGRMGQVYLFDEDFWQPVGGPSFTSADDFLAKGKELLDVKRNKYVLELAAYNHCSHFAQWHGAPNKWRLEDGKLTYLYETDEWHAALEFLVKVAGAQLFWPDNTISTTTMMDLLQGGTIGAYVQSFPNYLNDSKQYNLPLTPVTPFPAAPGATPHWWYGYGSVGFTAISKQDDDKRVKTLLNVLNYLCAPMGTKERQLLDNGVEGVHYTLAGGDIHLTARGNAEVVSTAQPLDFLANGPQYLHIPSKPQTTSAIHRTETALMEIAVTDPTIGHYSAAYTNSFPGNYQNIVQYVTDLAAGHRSLSEWPSVLKAFQTGCGNQMRQEYEESLAKS</sequence>
<dbReference type="Proteomes" id="UP001057702">
    <property type="component" value="Unassembled WGS sequence"/>
</dbReference>
<accession>A0ABT1Q314</accession>
<gene>
    <name evidence="1" type="ORF">NGB36_27960</name>
</gene>
<reference evidence="1" key="1">
    <citation type="submission" date="2022-06" db="EMBL/GenBank/DDBJ databases">
        <title>Draft genome sequence of Streptomyces sp. RB6PN25 isolated from peat swamp forest in Thailand.</title>
        <authorList>
            <person name="Duangmal K."/>
            <person name="Klaysubun C."/>
        </authorList>
    </citation>
    <scope>NUCLEOTIDE SEQUENCE</scope>
    <source>
        <strain evidence="1">RB6PN25</strain>
    </source>
</reference>
<dbReference type="EMBL" id="JANFNG010000033">
    <property type="protein sequence ID" value="MCQ4084311.1"/>
    <property type="molecule type" value="Genomic_DNA"/>
</dbReference>
<comment type="caution">
    <text evidence="1">The sequence shown here is derived from an EMBL/GenBank/DDBJ whole genome shotgun (WGS) entry which is preliminary data.</text>
</comment>
<evidence type="ECO:0008006" key="3">
    <source>
        <dbReference type="Google" id="ProtNLM"/>
    </source>
</evidence>
<organism evidence="1 2">
    <name type="scientific">Streptomyces humicola</name>
    <dbReference type="NCBI Taxonomy" id="2953240"/>
    <lineage>
        <taxon>Bacteria</taxon>
        <taxon>Bacillati</taxon>
        <taxon>Actinomycetota</taxon>
        <taxon>Actinomycetes</taxon>
        <taxon>Kitasatosporales</taxon>
        <taxon>Streptomycetaceae</taxon>
        <taxon>Streptomyces</taxon>
    </lineage>
</organism>
<evidence type="ECO:0000313" key="2">
    <source>
        <dbReference type="Proteomes" id="UP001057702"/>
    </source>
</evidence>
<proteinExistence type="predicted"/>